<evidence type="ECO:0000256" key="8">
    <source>
        <dbReference type="ARBA" id="ARBA00022991"/>
    </source>
</evidence>
<feature type="region of interest" description="Disordered" evidence="14">
    <location>
        <begin position="1248"/>
        <end position="1272"/>
    </location>
</feature>
<gene>
    <name evidence="17" type="ORF">APZ42_021696</name>
</gene>
<feature type="transmembrane region" description="Helical" evidence="15">
    <location>
        <begin position="314"/>
        <end position="338"/>
    </location>
</feature>
<evidence type="ECO:0000256" key="13">
    <source>
        <dbReference type="ARBA" id="ARBA00023305"/>
    </source>
</evidence>
<dbReference type="STRING" id="35525.A0A162C9V2"/>
<keyword evidence="13" id="KW-0844">Vision</keyword>
<dbReference type="PRINTS" id="PR00237">
    <property type="entry name" value="GPCRRHODOPSN"/>
</dbReference>
<feature type="transmembrane region" description="Helical" evidence="15">
    <location>
        <begin position="226"/>
        <end position="253"/>
    </location>
</feature>
<evidence type="ECO:0000256" key="5">
    <source>
        <dbReference type="ARBA" id="ARBA00022692"/>
    </source>
</evidence>
<feature type="compositionally biased region" description="Polar residues" evidence="14">
    <location>
        <begin position="1251"/>
        <end position="1272"/>
    </location>
</feature>
<keyword evidence="10 15" id="KW-0472">Membrane</keyword>
<dbReference type="InterPro" id="IPR017452">
    <property type="entry name" value="GPCR_Rhodpsn_7TM"/>
</dbReference>
<dbReference type="EMBL" id="LRGB01001253">
    <property type="protein sequence ID" value="KZS13232.1"/>
    <property type="molecule type" value="Genomic_DNA"/>
</dbReference>
<keyword evidence="12" id="KW-0807">Transducer</keyword>
<organism evidence="17 18">
    <name type="scientific">Daphnia magna</name>
    <dbReference type="NCBI Taxonomy" id="35525"/>
    <lineage>
        <taxon>Eukaryota</taxon>
        <taxon>Metazoa</taxon>
        <taxon>Ecdysozoa</taxon>
        <taxon>Arthropoda</taxon>
        <taxon>Crustacea</taxon>
        <taxon>Branchiopoda</taxon>
        <taxon>Diplostraca</taxon>
        <taxon>Cladocera</taxon>
        <taxon>Anomopoda</taxon>
        <taxon>Daphniidae</taxon>
        <taxon>Daphnia</taxon>
    </lineage>
</organism>
<dbReference type="OrthoDB" id="2101615at2759"/>
<dbReference type="Proteomes" id="UP000076858">
    <property type="component" value="Unassembled WGS sequence"/>
</dbReference>
<reference evidence="17 18" key="1">
    <citation type="submission" date="2016-03" db="EMBL/GenBank/DDBJ databases">
        <title>EvidentialGene: Evidence-directed Construction of Genes on Genomes.</title>
        <authorList>
            <person name="Gilbert D.G."/>
            <person name="Choi J.-H."/>
            <person name="Mockaitis K."/>
            <person name="Colbourne J."/>
            <person name="Pfrender M."/>
        </authorList>
    </citation>
    <scope>NUCLEOTIDE SEQUENCE [LARGE SCALE GENOMIC DNA]</scope>
    <source>
        <strain evidence="17 18">Xinb3</strain>
        <tissue evidence="17">Complete organism</tissue>
    </source>
</reference>
<dbReference type="InterPro" id="IPR050125">
    <property type="entry name" value="GPCR_opsins"/>
</dbReference>
<evidence type="ECO:0000256" key="2">
    <source>
        <dbReference type="ARBA" id="ARBA00010663"/>
    </source>
</evidence>
<evidence type="ECO:0000313" key="17">
    <source>
        <dbReference type="EMBL" id="KZS13232.1"/>
    </source>
</evidence>
<keyword evidence="3" id="KW-0600">Photoreceptor protein</keyword>
<dbReference type="GO" id="GO:0007601">
    <property type="term" value="P:visual perception"/>
    <property type="evidence" value="ECO:0007669"/>
    <property type="project" value="UniProtKB-KW"/>
</dbReference>
<dbReference type="Gene3D" id="1.20.1070.10">
    <property type="entry name" value="Rhodopsin 7-helix transmembrane proteins"/>
    <property type="match status" value="2"/>
</dbReference>
<feature type="domain" description="G-protein coupled receptors family 1 profile" evidence="16">
    <location>
        <begin position="70"/>
        <end position="391"/>
    </location>
</feature>
<dbReference type="GO" id="GO:0004930">
    <property type="term" value="F:G protein-coupled receptor activity"/>
    <property type="evidence" value="ECO:0007669"/>
    <property type="project" value="UniProtKB-KW"/>
</dbReference>
<dbReference type="PROSITE" id="PS50262">
    <property type="entry name" value="G_PROTEIN_RECEP_F1_2"/>
    <property type="match status" value="2"/>
</dbReference>
<evidence type="ECO:0000256" key="4">
    <source>
        <dbReference type="ARBA" id="ARBA00022606"/>
    </source>
</evidence>
<evidence type="ECO:0000313" key="18">
    <source>
        <dbReference type="Proteomes" id="UP000076858"/>
    </source>
</evidence>
<feature type="transmembrane region" description="Helical" evidence="15">
    <location>
        <begin position="91"/>
        <end position="114"/>
    </location>
</feature>
<keyword evidence="7 15" id="KW-1133">Transmembrane helix</keyword>
<evidence type="ECO:0000256" key="11">
    <source>
        <dbReference type="ARBA" id="ARBA00023170"/>
    </source>
</evidence>
<evidence type="ECO:0000256" key="9">
    <source>
        <dbReference type="ARBA" id="ARBA00023040"/>
    </source>
</evidence>
<proteinExistence type="inferred from homology"/>
<keyword evidence="8" id="KW-0157">Chromophore</keyword>
<accession>A0A162C9V2</accession>
<evidence type="ECO:0000256" key="7">
    <source>
        <dbReference type="ARBA" id="ARBA00022989"/>
    </source>
</evidence>
<evidence type="ECO:0000256" key="1">
    <source>
        <dbReference type="ARBA" id="ARBA00004141"/>
    </source>
</evidence>
<feature type="region of interest" description="Disordered" evidence="14">
    <location>
        <begin position="274"/>
        <end position="307"/>
    </location>
</feature>
<evidence type="ECO:0000256" key="15">
    <source>
        <dbReference type="SAM" id="Phobius"/>
    </source>
</evidence>
<dbReference type="SUPFAM" id="SSF81321">
    <property type="entry name" value="Family A G protein-coupled receptor-like"/>
    <property type="match status" value="2"/>
</dbReference>
<dbReference type="AlphaFoldDB" id="A0A162C9V2"/>
<dbReference type="CDD" id="cd14969">
    <property type="entry name" value="7tmA_Opsins_type2_animals"/>
    <property type="match status" value="2"/>
</dbReference>
<evidence type="ECO:0000256" key="3">
    <source>
        <dbReference type="ARBA" id="ARBA00022543"/>
    </source>
</evidence>
<evidence type="ECO:0000259" key="16">
    <source>
        <dbReference type="PROSITE" id="PS50262"/>
    </source>
</evidence>
<feature type="compositionally biased region" description="Polar residues" evidence="14">
    <location>
        <begin position="274"/>
        <end position="297"/>
    </location>
</feature>
<name>A0A162C9V2_9CRUS</name>
<comment type="subcellular location">
    <subcellularLocation>
        <location evidence="1">Membrane</location>
        <topology evidence="1">Multi-pass membrane protein</topology>
    </subcellularLocation>
</comment>
<evidence type="ECO:0000256" key="14">
    <source>
        <dbReference type="SAM" id="MobiDB-lite"/>
    </source>
</evidence>
<comment type="caution">
    <text evidence="17">The sequence shown here is derived from an EMBL/GenBank/DDBJ whole genome shotgun (WGS) entry which is preliminary data.</text>
</comment>
<dbReference type="GO" id="GO:0007602">
    <property type="term" value="P:phototransduction"/>
    <property type="evidence" value="ECO:0007669"/>
    <property type="project" value="UniProtKB-KW"/>
</dbReference>
<keyword evidence="5 15" id="KW-0812">Transmembrane</keyword>
<feature type="transmembrane region" description="Helical" evidence="15">
    <location>
        <begin position="768"/>
        <end position="791"/>
    </location>
</feature>
<sequence>MLMPLVTAFVAGQPSRQRHLVDTDLMTNESSSAAQSDGDGRMSDPLLMPVWAYQTAAAYLIVISIVGLVMNILVIIAIVSDRQMTALNWMLLNLACSDGLIAGFGAPVSASAALQHGWPFSDELCIAYAMIMSSAGIGSITTLTVLALWRCQLVVYCPAKRSGAFANNNGGRLGHCRPVLLLAIVWAYTLAVTCPPLFGWGRYDREASHISCSVNWESKMDNNRLYIVYMFAFGLFVPLAVIVVSYVSILRVVRKAGKFKKSMMALHNVGQPQQEIADQQSTSNQQSAISNQQVQTQHKTEHKKQTSDAAEKRVTIMVACMVGAFLTAWMPYSILALFETFTGEMSLPSNGNFSWQGNGDELHYVGTISPGFATIPSLFAKTSAVLNPLIYGLLNTQFRTAWEKFSVRFLRRRQRRKNKEMRPLLSCLGHKTPTLKPSTSVHFSMKEMVSNESQSAYVMATRLRTSPPVAHGLHQQQQTDDREHNSSMPVVEPATTTSVMNPLQQRQQEDATRFVVVCFTSNSTSCQIVDDIVPRSTDESKMENPDLVPLDVRVHGRLLLTHTKKRERLENMKRSKSICHMNHIVKTQKKKNRFENYILCDDIGVFARVFLVHPSCHRLESECLRDFDRHWMCSLDRKQWANSRNAIGRKGQMMAIPTAINKTNNISGAVLLGHVLDFAMKKQQEKQRHDLLPLDDSNWFDNGTAASSSHIIKAASDATTVELLMPVWAYQTAAVYLICICVVGLIMNVIVVIVILNDPQKSPLNWMLLNLACSDGIIAGFGAPISASAAFQFDWPFGNELCIAYAMIMSTAGSRLLIIAMTNDSIIPSTGIGSITTLTALALWRCQLVVYCPAKRGSAFANNNNSNGGRLGHCRAVLLLAIIWTYSLAVTCPPLFGWGRYDREASHISCSVNWESKMDNNRLYIVYMFAFGLFVPLAVIVVSYVSILRVVRKAGKFKKTMSTMSHNVDQSQEISNQQQVQTLHKTERKKQTSDAAEKRVTVMVACMVGAFLTAWTPYSILALFETFTGEMGLPSNGNFSWQGNGNELRYVGTISPGFATIPSLFAKTSAVLNPLIYGLLNTQFRTAWEKFSVLFLSRRQRRKNKEMRHLLSCLGHKTPTLKPSTSVHFSMKEMVSNESQSAYVMARHVVASPPVVRFVQQQHEPPIRLKCLSPSLASSSSTADADTSVANQHSIQTRGFKNSLLQRQDEEEVGNEPGKLVVILSITESTSCTTTTDDHAFTATLEEESVFSEQTPVNVSDSLDTNLSPTEN</sequence>
<dbReference type="InterPro" id="IPR000276">
    <property type="entry name" value="GPCR_Rhodpsn"/>
</dbReference>
<feature type="transmembrane region" description="Helical" evidence="15">
    <location>
        <begin position="924"/>
        <end position="951"/>
    </location>
</feature>
<keyword evidence="6" id="KW-0681">Retinal protein</keyword>
<dbReference type="PANTHER" id="PTHR24240">
    <property type="entry name" value="OPSIN"/>
    <property type="match status" value="1"/>
</dbReference>
<dbReference type="GO" id="GO:0009881">
    <property type="term" value="F:photoreceptor activity"/>
    <property type="evidence" value="ECO:0007669"/>
    <property type="project" value="UniProtKB-KW"/>
</dbReference>
<dbReference type="GO" id="GO:0016020">
    <property type="term" value="C:membrane"/>
    <property type="evidence" value="ECO:0007669"/>
    <property type="project" value="UniProtKB-SubCell"/>
</dbReference>
<comment type="similarity">
    <text evidence="2">Belongs to the G-protein coupled receptor 1 family.</text>
</comment>
<evidence type="ECO:0000256" key="6">
    <source>
        <dbReference type="ARBA" id="ARBA00022925"/>
    </source>
</evidence>
<feature type="transmembrane region" description="Helical" evidence="15">
    <location>
        <begin position="126"/>
        <end position="149"/>
    </location>
</feature>
<dbReference type="InterPro" id="IPR027430">
    <property type="entry name" value="Retinal_BS"/>
</dbReference>
<evidence type="ECO:0000256" key="12">
    <source>
        <dbReference type="ARBA" id="ARBA00023224"/>
    </source>
</evidence>
<feature type="transmembrane region" description="Helical" evidence="15">
    <location>
        <begin position="1000"/>
        <end position="1024"/>
    </location>
</feature>
<dbReference type="PROSITE" id="PS00238">
    <property type="entry name" value="OPSIN"/>
    <property type="match status" value="2"/>
</dbReference>
<feature type="transmembrane region" description="Helical" evidence="15">
    <location>
        <begin position="733"/>
        <end position="756"/>
    </location>
</feature>
<evidence type="ECO:0000256" key="10">
    <source>
        <dbReference type="ARBA" id="ARBA00023136"/>
    </source>
</evidence>
<feature type="transmembrane region" description="Helical" evidence="15">
    <location>
        <begin position="876"/>
        <end position="896"/>
    </location>
</feature>
<dbReference type="Pfam" id="PF00001">
    <property type="entry name" value="7tm_1"/>
    <property type="match status" value="2"/>
</dbReference>
<keyword evidence="11" id="KW-0675">Receptor</keyword>
<feature type="transmembrane region" description="Helical" evidence="15">
    <location>
        <begin position="56"/>
        <end position="79"/>
    </location>
</feature>
<keyword evidence="18" id="KW-1185">Reference proteome</keyword>
<feature type="transmembrane region" description="Helical" evidence="15">
    <location>
        <begin position="803"/>
        <end position="822"/>
    </location>
</feature>
<protein>
    <submittedName>
        <fullName evidence="17">Pteropsin6-like protein</fullName>
    </submittedName>
</protein>
<feature type="transmembrane region" description="Helical" evidence="15">
    <location>
        <begin position="179"/>
        <end position="198"/>
    </location>
</feature>
<keyword evidence="9" id="KW-0297">G-protein coupled receptor</keyword>
<feature type="domain" description="G-protein coupled receptors family 1 profile" evidence="16">
    <location>
        <begin position="747"/>
        <end position="1077"/>
    </location>
</feature>
<keyword evidence="4" id="KW-0716">Sensory transduction</keyword>